<protein>
    <recommendedName>
        <fullName evidence="1">CoA-binding domain-containing protein</fullName>
    </recommendedName>
</protein>
<dbReference type="Proteomes" id="UP000015100">
    <property type="component" value="Unassembled WGS sequence"/>
</dbReference>
<proteinExistence type="predicted"/>
<dbReference type="HOGENOM" id="CLU_112567_1_1_1"/>
<dbReference type="PANTHER" id="PTHR33303">
    <property type="entry name" value="CYTOPLASMIC PROTEIN-RELATED"/>
    <property type="match status" value="1"/>
</dbReference>
<dbReference type="SMART" id="SM00881">
    <property type="entry name" value="CoA_binding"/>
    <property type="match status" value="1"/>
</dbReference>
<name>S8BDU7_DACHA</name>
<dbReference type="InterPro" id="IPR003781">
    <property type="entry name" value="CoA-bd"/>
</dbReference>
<dbReference type="InterPro" id="IPR036291">
    <property type="entry name" value="NAD(P)-bd_dom_sf"/>
</dbReference>
<accession>S8BDU7</accession>
<dbReference type="Gene3D" id="3.40.50.720">
    <property type="entry name" value="NAD(P)-binding Rossmann-like Domain"/>
    <property type="match status" value="1"/>
</dbReference>
<evidence type="ECO:0000313" key="3">
    <source>
        <dbReference type="Proteomes" id="UP000015100"/>
    </source>
</evidence>
<keyword evidence="3" id="KW-1185">Reference proteome</keyword>
<reference evidence="2 3" key="1">
    <citation type="journal article" date="2013" name="PLoS Genet.">
        <title>Genomic mechanisms accounting for the adaptation to parasitism in nematode-trapping fungi.</title>
        <authorList>
            <person name="Meerupati T."/>
            <person name="Andersson K.M."/>
            <person name="Friman E."/>
            <person name="Kumar D."/>
            <person name="Tunlid A."/>
            <person name="Ahren D."/>
        </authorList>
    </citation>
    <scope>NUCLEOTIDE SEQUENCE [LARGE SCALE GENOMIC DNA]</scope>
    <source>
        <strain evidence="2 3">CBS 200.50</strain>
    </source>
</reference>
<comment type="caution">
    <text evidence="2">The sequence shown here is derived from an EMBL/GenBank/DDBJ whole genome shotgun (WGS) entry which is preliminary data.</text>
</comment>
<dbReference type="OMA" id="IYNACVL"/>
<gene>
    <name evidence="2" type="ORF">H072_8865</name>
</gene>
<evidence type="ECO:0000313" key="2">
    <source>
        <dbReference type="EMBL" id="EPS37388.1"/>
    </source>
</evidence>
<dbReference type="SUPFAM" id="SSF51735">
    <property type="entry name" value="NAD(P)-binding Rossmann-fold domains"/>
    <property type="match status" value="1"/>
</dbReference>
<dbReference type="eggNOG" id="ENOG502S3ZG">
    <property type="taxonomic scope" value="Eukaryota"/>
</dbReference>
<dbReference type="STRING" id="1284197.S8BDU7"/>
<dbReference type="PANTHER" id="PTHR33303:SF2">
    <property type="entry name" value="COA-BINDING DOMAIN-CONTAINING PROTEIN"/>
    <property type="match status" value="1"/>
</dbReference>
<dbReference type="EMBL" id="AQGS01000640">
    <property type="protein sequence ID" value="EPS37388.1"/>
    <property type="molecule type" value="Genomic_DNA"/>
</dbReference>
<evidence type="ECO:0000259" key="1">
    <source>
        <dbReference type="SMART" id="SM00881"/>
    </source>
</evidence>
<dbReference type="OrthoDB" id="5138418at2759"/>
<organism evidence="2 3">
    <name type="scientific">Dactylellina haptotyla (strain CBS 200.50)</name>
    <name type="common">Nematode-trapping fungus</name>
    <name type="synonym">Monacrosporium haptotylum</name>
    <dbReference type="NCBI Taxonomy" id="1284197"/>
    <lineage>
        <taxon>Eukaryota</taxon>
        <taxon>Fungi</taxon>
        <taxon>Dikarya</taxon>
        <taxon>Ascomycota</taxon>
        <taxon>Pezizomycotina</taxon>
        <taxon>Orbiliomycetes</taxon>
        <taxon>Orbiliales</taxon>
        <taxon>Orbiliaceae</taxon>
        <taxon>Dactylellina</taxon>
    </lineage>
</organism>
<reference evidence="3" key="2">
    <citation type="submission" date="2013-04" db="EMBL/GenBank/DDBJ databases">
        <title>Genomic mechanisms accounting for the adaptation to parasitism in nematode-trapping fungi.</title>
        <authorList>
            <person name="Ahren D.G."/>
        </authorList>
    </citation>
    <scope>NUCLEOTIDE SEQUENCE [LARGE SCALE GENOMIC DNA]</scope>
    <source>
        <strain evidence="3">CBS 200.50</strain>
    </source>
</reference>
<sequence length="141" mass="15179">METAIRTFFANPRFAVVGASSDTAKYGYKVFAWYLSHGLPVTGINPKTPTILEQQTVPGLDSLEAPSETSVSIITPPAITLKTVERAKELGIKVVWCQPGSENEEVLQFAKNNGITCIANGACVLVDGENGLKLAGRDWKL</sequence>
<dbReference type="Pfam" id="PF13380">
    <property type="entry name" value="CoA_binding_2"/>
    <property type="match status" value="1"/>
</dbReference>
<dbReference type="AlphaFoldDB" id="S8BDU7"/>
<feature type="domain" description="CoA-binding" evidence="1">
    <location>
        <begin position="8"/>
        <end position="101"/>
    </location>
</feature>